<dbReference type="PROSITE" id="PS50943">
    <property type="entry name" value="HTH_CROC1"/>
    <property type="match status" value="1"/>
</dbReference>
<dbReference type="RefSeq" id="WP_115329759.1">
    <property type="nucleotide sequence ID" value="NZ_CAAAHP010000015.1"/>
</dbReference>
<keyword evidence="2" id="KW-0238">DNA-binding</keyword>
<organism evidence="5 6">
    <name type="scientific">Legionella busanensis</name>
    <dbReference type="NCBI Taxonomy" id="190655"/>
    <lineage>
        <taxon>Bacteria</taxon>
        <taxon>Pseudomonadati</taxon>
        <taxon>Pseudomonadota</taxon>
        <taxon>Gammaproteobacteria</taxon>
        <taxon>Legionellales</taxon>
        <taxon>Legionellaceae</taxon>
        <taxon>Legionella</taxon>
    </lineage>
</organism>
<accession>A0A378JIX7</accession>
<evidence type="ECO:0000259" key="4">
    <source>
        <dbReference type="PROSITE" id="PS50943"/>
    </source>
</evidence>
<sequence>MNIKEKIGQRIMEERKAKGLTRKALAELTDDLKQSRINNWEHGARTPGPEEIRQLAKVLEVEPAYLMCLTDIKHIQIPKTHVGALIPLLKKEKISQVKRYIDDLKDQEGQVDQEFIPISNKLAETVGKYAFALQVFDESMEPELKIGDILIVDPDVEPKPGNFVVAQLDGEEIFIRRFKQLTTFKSLSRFELLAINMHWATIQITEEIPCRILGTVVNLNRSLI</sequence>
<reference evidence="5 6" key="1">
    <citation type="submission" date="2018-06" db="EMBL/GenBank/DDBJ databases">
        <authorList>
            <consortium name="Pathogen Informatics"/>
            <person name="Doyle S."/>
        </authorList>
    </citation>
    <scope>NUCLEOTIDE SEQUENCE [LARGE SCALE GENOMIC DNA]</scope>
    <source>
        <strain evidence="5 6">NCTC13316</strain>
    </source>
</reference>
<evidence type="ECO:0000256" key="1">
    <source>
        <dbReference type="ARBA" id="ARBA00023015"/>
    </source>
</evidence>
<gene>
    <name evidence="5" type="ORF">NCTC13316_00246</name>
</gene>
<dbReference type="InterPro" id="IPR039418">
    <property type="entry name" value="LexA-like"/>
</dbReference>
<dbReference type="InterPro" id="IPR001387">
    <property type="entry name" value="Cro/C1-type_HTH"/>
</dbReference>
<evidence type="ECO:0000256" key="2">
    <source>
        <dbReference type="ARBA" id="ARBA00023125"/>
    </source>
</evidence>
<dbReference type="InterPro" id="IPR036286">
    <property type="entry name" value="LexA/Signal_pep-like_sf"/>
</dbReference>
<keyword evidence="6" id="KW-1185">Reference proteome</keyword>
<evidence type="ECO:0000256" key="3">
    <source>
        <dbReference type="ARBA" id="ARBA00023163"/>
    </source>
</evidence>
<dbReference type="CDD" id="cd06529">
    <property type="entry name" value="S24_LexA-like"/>
    <property type="match status" value="1"/>
</dbReference>
<dbReference type="EMBL" id="UGOD01000001">
    <property type="protein sequence ID" value="STX50179.1"/>
    <property type="molecule type" value="Genomic_DNA"/>
</dbReference>
<feature type="domain" description="HTH cro/C1-type" evidence="4">
    <location>
        <begin position="11"/>
        <end position="66"/>
    </location>
</feature>
<proteinExistence type="predicted"/>
<dbReference type="Gene3D" id="2.10.109.10">
    <property type="entry name" value="Umud Fragment, subunit A"/>
    <property type="match status" value="1"/>
</dbReference>
<evidence type="ECO:0000313" key="5">
    <source>
        <dbReference type="EMBL" id="STX50179.1"/>
    </source>
</evidence>
<dbReference type="OrthoDB" id="9791537at2"/>
<keyword evidence="3" id="KW-0804">Transcription</keyword>
<dbReference type="Pfam" id="PF01381">
    <property type="entry name" value="HTH_3"/>
    <property type="match status" value="1"/>
</dbReference>
<dbReference type="InterPro" id="IPR010982">
    <property type="entry name" value="Lambda_DNA-bd_dom_sf"/>
</dbReference>
<dbReference type="GO" id="GO:0003677">
    <property type="term" value="F:DNA binding"/>
    <property type="evidence" value="ECO:0007669"/>
    <property type="project" value="UniProtKB-KW"/>
</dbReference>
<keyword evidence="1" id="KW-0805">Transcription regulation</keyword>
<dbReference type="SUPFAM" id="SSF51306">
    <property type="entry name" value="LexA/Signal peptidase"/>
    <property type="match status" value="1"/>
</dbReference>
<protein>
    <submittedName>
        <fullName evidence="5">Phage repressor</fullName>
    </submittedName>
</protein>
<dbReference type="SMART" id="SM00530">
    <property type="entry name" value="HTH_XRE"/>
    <property type="match status" value="1"/>
</dbReference>
<dbReference type="CDD" id="cd00093">
    <property type="entry name" value="HTH_XRE"/>
    <property type="match status" value="1"/>
</dbReference>
<name>A0A378JIX7_9GAMM</name>
<dbReference type="Pfam" id="PF00717">
    <property type="entry name" value="Peptidase_S24"/>
    <property type="match status" value="1"/>
</dbReference>
<evidence type="ECO:0000313" key="6">
    <source>
        <dbReference type="Proteomes" id="UP000254794"/>
    </source>
</evidence>
<dbReference type="InterPro" id="IPR015927">
    <property type="entry name" value="Peptidase_S24_S26A/B/C"/>
</dbReference>
<dbReference type="PANTHER" id="PTHR40661">
    <property type="match status" value="1"/>
</dbReference>
<dbReference type="AlphaFoldDB" id="A0A378JIX7"/>
<dbReference type="SUPFAM" id="SSF47413">
    <property type="entry name" value="lambda repressor-like DNA-binding domains"/>
    <property type="match status" value="1"/>
</dbReference>
<dbReference type="Proteomes" id="UP000254794">
    <property type="component" value="Unassembled WGS sequence"/>
</dbReference>
<dbReference type="Gene3D" id="1.10.260.40">
    <property type="entry name" value="lambda repressor-like DNA-binding domains"/>
    <property type="match status" value="1"/>
</dbReference>
<dbReference type="PANTHER" id="PTHR40661:SF3">
    <property type="entry name" value="FELS-1 PROPHAGE TRANSCRIPTIONAL REGULATOR"/>
    <property type="match status" value="1"/>
</dbReference>